<sequence length="54" mass="6055">MGWTLFFTEAGNYLCSFLILIIFVVAKRETDMNSSVSMKSTITVATEPVEDISF</sequence>
<organism evidence="2 3">
    <name type="scientific">Pisolithus tinctorius Marx 270</name>
    <dbReference type="NCBI Taxonomy" id="870435"/>
    <lineage>
        <taxon>Eukaryota</taxon>
        <taxon>Fungi</taxon>
        <taxon>Dikarya</taxon>
        <taxon>Basidiomycota</taxon>
        <taxon>Agaricomycotina</taxon>
        <taxon>Agaricomycetes</taxon>
        <taxon>Agaricomycetidae</taxon>
        <taxon>Boletales</taxon>
        <taxon>Sclerodermatineae</taxon>
        <taxon>Pisolithaceae</taxon>
        <taxon>Pisolithus</taxon>
    </lineage>
</organism>
<evidence type="ECO:0000313" key="3">
    <source>
        <dbReference type="Proteomes" id="UP000054217"/>
    </source>
</evidence>
<evidence type="ECO:0000313" key="2">
    <source>
        <dbReference type="EMBL" id="KIO09893.1"/>
    </source>
</evidence>
<reference evidence="2 3" key="1">
    <citation type="submission" date="2014-04" db="EMBL/GenBank/DDBJ databases">
        <authorList>
            <consortium name="DOE Joint Genome Institute"/>
            <person name="Kuo A."/>
            <person name="Kohler A."/>
            <person name="Costa M.D."/>
            <person name="Nagy L.G."/>
            <person name="Floudas D."/>
            <person name="Copeland A."/>
            <person name="Barry K.W."/>
            <person name="Cichocki N."/>
            <person name="Veneault-Fourrey C."/>
            <person name="LaButti K."/>
            <person name="Lindquist E.A."/>
            <person name="Lipzen A."/>
            <person name="Lundell T."/>
            <person name="Morin E."/>
            <person name="Murat C."/>
            <person name="Sun H."/>
            <person name="Tunlid A."/>
            <person name="Henrissat B."/>
            <person name="Grigoriev I.V."/>
            <person name="Hibbett D.S."/>
            <person name="Martin F."/>
            <person name="Nordberg H.P."/>
            <person name="Cantor M.N."/>
            <person name="Hua S.X."/>
        </authorList>
    </citation>
    <scope>NUCLEOTIDE SEQUENCE [LARGE SCALE GENOMIC DNA]</scope>
    <source>
        <strain evidence="2 3">Marx 270</strain>
    </source>
</reference>
<keyword evidence="1" id="KW-0472">Membrane</keyword>
<evidence type="ECO:0000256" key="1">
    <source>
        <dbReference type="SAM" id="Phobius"/>
    </source>
</evidence>
<feature type="transmembrane region" description="Helical" evidence="1">
    <location>
        <begin position="6"/>
        <end position="26"/>
    </location>
</feature>
<protein>
    <submittedName>
        <fullName evidence="2">Uncharacterized protein</fullName>
    </submittedName>
</protein>
<dbReference type="Proteomes" id="UP000054217">
    <property type="component" value="Unassembled WGS sequence"/>
</dbReference>
<keyword evidence="3" id="KW-1185">Reference proteome</keyword>
<dbReference type="HOGENOM" id="CLU_3051312_0_0_1"/>
<keyword evidence="1" id="KW-1133">Transmembrane helix</keyword>
<accession>A0A0C3JL96</accession>
<proteinExistence type="predicted"/>
<dbReference type="AlphaFoldDB" id="A0A0C3JL96"/>
<keyword evidence="1" id="KW-0812">Transmembrane</keyword>
<gene>
    <name evidence="2" type="ORF">M404DRAFT_995885</name>
</gene>
<reference evidence="3" key="2">
    <citation type="submission" date="2015-01" db="EMBL/GenBank/DDBJ databases">
        <title>Evolutionary Origins and Diversification of the Mycorrhizal Mutualists.</title>
        <authorList>
            <consortium name="DOE Joint Genome Institute"/>
            <consortium name="Mycorrhizal Genomics Consortium"/>
            <person name="Kohler A."/>
            <person name="Kuo A."/>
            <person name="Nagy L.G."/>
            <person name="Floudas D."/>
            <person name="Copeland A."/>
            <person name="Barry K.W."/>
            <person name="Cichocki N."/>
            <person name="Veneault-Fourrey C."/>
            <person name="LaButti K."/>
            <person name="Lindquist E.A."/>
            <person name="Lipzen A."/>
            <person name="Lundell T."/>
            <person name="Morin E."/>
            <person name="Murat C."/>
            <person name="Riley R."/>
            <person name="Ohm R."/>
            <person name="Sun H."/>
            <person name="Tunlid A."/>
            <person name="Henrissat B."/>
            <person name="Grigoriev I.V."/>
            <person name="Hibbett D.S."/>
            <person name="Martin F."/>
        </authorList>
    </citation>
    <scope>NUCLEOTIDE SEQUENCE [LARGE SCALE GENOMIC DNA]</scope>
    <source>
        <strain evidence="3">Marx 270</strain>
    </source>
</reference>
<name>A0A0C3JL96_PISTI</name>
<dbReference type="EMBL" id="KN831953">
    <property type="protein sequence ID" value="KIO09893.1"/>
    <property type="molecule type" value="Genomic_DNA"/>
</dbReference>
<dbReference type="InParanoid" id="A0A0C3JL96"/>